<dbReference type="Proteomes" id="UP000182347">
    <property type="component" value="Unassembled WGS sequence"/>
</dbReference>
<evidence type="ECO:0000259" key="1">
    <source>
        <dbReference type="PROSITE" id="PS50943"/>
    </source>
</evidence>
<dbReference type="STRING" id="482461.SAMN05216244_1715"/>
<dbReference type="PROSITE" id="PS50943">
    <property type="entry name" value="HTH_CROC1"/>
    <property type="match status" value="1"/>
</dbReference>
<protein>
    <submittedName>
        <fullName evidence="2">DNA-binding transcriptional regulator, XRE-family HTH domain</fullName>
    </submittedName>
</protein>
<dbReference type="OrthoDB" id="2664357at2"/>
<keyword evidence="3" id="KW-1185">Reference proteome</keyword>
<dbReference type="RefSeq" id="WP_074598435.1">
    <property type="nucleotide sequence ID" value="NZ_FNHF01000002.1"/>
</dbReference>
<organism evidence="2 3">
    <name type="scientific">Sediminibacillus halophilus</name>
    <dbReference type="NCBI Taxonomy" id="482461"/>
    <lineage>
        <taxon>Bacteria</taxon>
        <taxon>Bacillati</taxon>
        <taxon>Bacillota</taxon>
        <taxon>Bacilli</taxon>
        <taxon>Bacillales</taxon>
        <taxon>Bacillaceae</taxon>
        <taxon>Sediminibacillus</taxon>
    </lineage>
</organism>
<dbReference type="SUPFAM" id="SSF47413">
    <property type="entry name" value="lambda repressor-like DNA-binding domains"/>
    <property type="match status" value="1"/>
</dbReference>
<evidence type="ECO:0000313" key="3">
    <source>
        <dbReference type="Proteomes" id="UP000182347"/>
    </source>
</evidence>
<dbReference type="CDD" id="cd00093">
    <property type="entry name" value="HTH_XRE"/>
    <property type="match status" value="1"/>
</dbReference>
<evidence type="ECO:0000313" key="2">
    <source>
        <dbReference type="EMBL" id="SDM15665.1"/>
    </source>
</evidence>
<dbReference type="InterPro" id="IPR010982">
    <property type="entry name" value="Lambda_DNA-bd_dom_sf"/>
</dbReference>
<dbReference type="EMBL" id="FNHF01000002">
    <property type="protein sequence ID" value="SDM15665.1"/>
    <property type="molecule type" value="Genomic_DNA"/>
</dbReference>
<feature type="domain" description="HTH cro/C1-type" evidence="1">
    <location>
        <begin position="5"/>
        <end position="59"/>
    </location>
</feature>
<dbReference type="Gene3D" id="1.10.260.40">
    <property type="entry name" value="lambda repressor-like DNA-binding domains"/>
    <property type="match status" value="1"/>
</dbReference>
<dbReference type="AlphaFoldDB" id="A0A1G9QZK7"/>
<gene>
    <name evidence="2" type="ORF">SAMN05216244_1715</name>
</gene>
<keyword evidence="2" id="KW-0238">DNA-binding</keyword>
<name>A0A1G9QZK7_9BACI</name>
<dbReference type="GO" id="GO:0003677">
    <property type="term" value="F:DNA binding"/>
    <property type="evidence" value="ECO:0007669"/>
    <property type="project" value="UniProtKB-KW"/>
</dbReference>
<sequence length="85" mass="9948">MRLTLKQARLLAGFTQKEIAEMLGVHVHTYMKWERNPEEMSVGTAKHFSKIVDANFENLFFDHESNLIRQESDYKGVDRFDRTSG</sequence>
<proteinExistence type="predicted"/>
<reference evidence="3" key="1">
    <citation type="submission" date="2016-10" db="EMBL/GenBank/DDBJ databases">
        <authorList>
            <person name="Varghese N."/>
            <person name="Submissions S."/>
        </authorList>
    </citation>
    <scope>NUCLEOTIDE SEQUENCE [LARGE SCALE GENOMIC DNA]</scope>
    <source>
        <strain evidence="3">CGMCC 1.6199</strain>
    </source>
</reference>
<dbReference type="Pfam" id="PF01381">
    <property type="entry name" value="HTH_3"/>
    <property type="match status" value="1"/>
</dbReference>
<accession>A0A1G9QZK7</accession>
<dbReference type="InterPro" id="IPR001387">
    <property type="entry name" value="Cro/C1-type_HTH"/>
</dbReference>